<reference evidence="1 2" key="1">
    <citation type="submission" date="2014-04" db="EMBL/GenBank/DDBJ databases">
        <authorList>
            <consortium name="DOE Joint Genome Institute"/>
            <person name="Kuo A."/>
            <person name="Girlanda M."/>
            <person name="Perotto S."/>
            <person name="Kohler A."/>
            <person name="Nagy L.G."/>
            <person name="Floudas D."/>
            <person name="Copeland A."/>
            <person name="Barry K.W."/>
            <person name="Cichocki N."/>
            <person name="Veneault-Fourrey C."/>
            <person name="LaButti K."/>
            <person name="Lindquist E.A."/>
            <person name="Lipzen A."/>
            <person name="Lundell T."/>
            <person name="Morin E."/>
            <person name="Murat C."/>
            <person name="Sun H."/>
            <person name="Tunlid A."/>
            <person name="Henrissat B."/>
            <person name="Grigoriev I.V."/>
            <person name="Hibbett D.S."/>
            <person name="Martin F."/>
            <person name="Nordberg H.P."/>
            <person name="Cantor M.N."/>
            <person name="Hua S.X."/>
        </authorList>
    </citation>
    <scope>NUCLEOTIDE SEQUENCE [LARGE SCALE GENOMIC DNA]</scope>
    <source>
        <strain evidence="1 2">MUT 4182</strain>
    </source>
</reference>
<dbReference type="EMBL" id="KN823063">
    <property type="protein sequence ID" value="KIO24328.1"/>
    <property type="molecule type" value="Genomic_DNA"/>
</dbReference>
<accession>A0A0C3KSD6</accession>
<evidence type="ECO:0000313" key="2">
    <source>
        <dbReference type="Proteomes" id="UP000054248"/>
    </source>
</evidence>
<gene>
    <name evidence="1" type="ORF">M407DRAFT_102191</name>
</gene>
<reference evidence="2" key="2">
    <citation type="submission" date="2015-01" db="EMBL/GenBank/DDBJ databases">
        <title>Evolutionary Origins and Diversification of the Mycorrhizal Mutualists.</title>
        <authorList>
            <consortium name="DOE Joint Genome Institute"/>
            <consortium name="Mycorrhizal Genomics Consortium"/>
            <person name="Kohler A."/>
            <person name="Kuo A."/>
            <person name="Nagy L.G."/>
            <person name="Floudas D."/>
            <person name="Copeland A."/>
            <person name="Barry K.W."/>
            <person name="Cichocki N."/>
            <person name="Veneault-Fourrey C."/>
            <person name="LaButti K."/>
            <person name="Lindquist E.A."/>
            <person name="Lipzen A."/>
            <person name="Lundell T."/>
            <person name="Morin E."/>
            <person name="Murat C."/>
            <person name="Riley R."/>
            <person name="Ohm R."/>
            <person name="Sun H."/>
            <person name="Tunlid A."/>
            <person name="Henrissat B."/>
            <person name="Grigoriev I.V."/>
            <person name="Hibbett D.S."/>
            <person name="Martin F."/>
        </authorList>
    </citation>
    <scope>NUCLEOTIDE SEQUENCE [LARGE SCALE GENOMIC DNA]</scope>
    <source>
        <strain evidence="2">MUT 4182</strain>
    </source>
</reference>
<keyword evidence="2" id="KW-1185">Reference proteome</keyword>
<protein>
    <submittedName>
        <fullName evidence="1">Uncharacterized protein</fullName>
    </submittedName>
</protein>
<name>A0A0C3KSD6_9AGAM</name>
<dbReference type="Proteomes" id="UP000054248">
    <property type="component" value="Unassembled WGS sequence"/>
</dbReference>
<evidence type="ECO:0000313" key="1">
    <source>
        <dbReference type="EMBL" id="KIO24328.1"/>
    </source>
</evidence>
<organism evidence="1 2">
    <name type="scientific">Tulasnella calospora MUT 4182</name>
    <dbReference type="NCBI Taxonomy" id="1051891"/>
    <lineage>
        <taxon>Eukaryota</taxon>
        <taxon>Fungi</taxon>
        <taxon>Dikarya</taxon>
        <taxon>Basidiomycota</taxon>
        <taxon>Agaricomycotina</taxon>
        <taxon>Agaricomycetes</taxon>
        <taxon>Cantharellales</taxon>
        <taxon>Tulasnellaceae</taxon>
        <taxon>Tulasnella</taxon>
    </lineage>
</organism>
<proteinExistence type="predicted"/>
<dbReference type="AlphaFoldDB" id="A0A0C3KSD6"/>
<sequence length="204" mass="21919">MPAPAAAPSFSGTAGPLPAPAFQQSGFLIGRIRCIPSDGLPSTYISRYLDAHNGLLLRTQDPMHSLQVRWNPSSLPTSTLGTVNCRSSYQFLGGVTRNNNPQFLPGCSESLSITTTTGPTSSTRAHSRIYKGRPISGLPFANIWNIIHDGTVVATLRVDDTSYALTSMITLKSNSVSLALCPRAYLASRSPGDRVEVRLVFEPI</sequence>
<dbReference type="HOGENOM" id="CLU_1344116_0_0_1"/>